<dbReference type="EMBL" id="ML991915">
    <property type="protein sequence ID" value="KAF2228538.1"/>
    <property type="molecule type" value="Genomic_DNA"/>
</dbReference>
<feature type="domain" description="Heterokaryon incompatibility" evidence="1">
    <location>
        <begin position="52"/>
        <end position="199"/>
    </location>
</feature>
<dbReference type="OrthoDB" id="3477286at2759"/>
<dbReference type="Pfam" id="PF06985">
    <property type="entry name" value="HET"/>
    <property type="match status" value="1"/>
</dbReference>
<protein>
    <submittedName>
        <fullName evidence="2">HET-domain-containing protein</fullName>
    </submittedName>
</protein>
<organism evidence="2 3">
    <name type="scientific">Viridothelium virens</name>
    <name type="common">Speckled blister lichen</name>
    <name type="synonym">Trypethelium virens</name>
    <dbReference type="NCBI Taxonomy" id="1048519"/>
    <lineage>
        <taxon>Eukaryota</taxon>
        <taxon>Fungi</taxon>
        <taxon>Dikarya</taxon>
        <taxon>Ascomycota</taxon>
        <taxon>Pezizomycotina</taxon>
        <taxon>Dothideomycetes</taxon>
        <taxon>Dothideomycetes incertae sedis</taxon>
        <taxon>Trypetheliales</taxon>
        <taxon>Trypetheliaceae</taxon>
        <taxon>Viridothelium</taxon>
    </lineage>
</organism>
<dbReference type="PANTHER" id="PTHR24148">
    <property type="entry name" value="ANKYRIN REPEAT DOMAIN-CONTAINING PROTEIN 39 HOMOLOG-RELATED"/>
    <property type="match status" value="1"/>
</dbReference>
<dbReference type="Proteomes" id="UP000800092">
    <property type="component" value="Unassembled WGS sequence"/>
</dbReference>
<gene>
    <name evidence="2" type="ORF">EV356DRAFT_457570</name>
</gene>
<evidence type="ECO:0000313" key="3">
    <source>
        <dbReference type="Proteomes" id="UP000800092"/>
    </source>
</evidence>
<reference evidence="2" key="1">
    <citation type="journal article" date="2020" name="Stud. Mycol.">
        <title>101 Dothideomycetes genomes: a test case for predicting lifestyles and emergence of pathogens.</title>
        <authorList>
            <person name="Haridas S."/>
            <person name="Albert R."/>
            <person name="Binder M."/>
            <person name="Bloem J."/>
            <person name="Labutti K."/>
            <person name="Salamov A."/>
            <person name="Andreopoulos B."/>
            <person name="Baker S."/>
            <person name="Barry K."/>
            <person name="Bills G."/>
            <person name="Bluhm B."/>
            <person name="Cannon C."/>
            <person name="Castanera R."/>
            <person name="Culley D."/>
            <person name="Daum C."/>
            <person name="Ezra D."/>
            <person name="Gonzalez J."/>
            <person name="Henrissat B."/>
            <person name="Kuo A."/>
            <person name="Liang C."/>
            <person name="Lipzen A."/>
            <person name="Lutzoni F."/>
            <person name="Magnuson J."/>
            <person name="Mondo S."/>
            <person name="Nolan M."/>
            <person name="Ohm R."/>
            <person name="Pangilinan J."/>
            <person name="Park H.-J."/>
            <person name="Ramirez L."/>
            <person name="Alfaro M."/>
            <person name="Sun H."/>
            <person name="Tritt A."/>
            <person name="Yoshinaga Y."/>
            <person name="Zwiers L.-H."/>
            <person name="Turgeon B."/>
            <person name="Goodwin S."/>
            <person name="Spatafora J."/>
            <person name="Crous P."/>
            <person name="Grigoriev I."/>
        </authorList>
    </citation>
    <scope>NUCLEOTIDE SEQUENCE</scope>
    <source>
        <strain evidence="2">Tuck. ex Michener</strain>
    </source>
</reference>
<feature type="non-terminal residue" evidence="2">
    <location>
        <position position="642"/>
    </location>
</feature>
<proteinExistence type="predicted"/>
<name>A0A6A6GSI7_VIRVR</name>
<evidence type="ECO:0000259" key="1">
    <source>
        <dbReference type="Pfam" id="PF06985"/>
    </source>
</evidence>
<sequence length="642" mass="73782">MAKDQYSYDFCRLRNPAKQLRILKINGGGIAIEHPIECELVQRESKGGRNEYVALSWCWGSRDQIDKETSIRITYNNKNYAFPVPETLLSALKVLRLFEITEVWVDAICIDQQNVDEKNNQVPLMSMIYGEAKSVYIWLGEDEGDGPDGKMAFNFIKKGILNLQSFDHLVKDTPPKDEWNSVKQLMTRDYFSRRWIVQEVALAKQAVLLYGENQITWLDFADAISLFNSVETRTRILSENMKSVRDFGHVPEFFGDVEALPATRLVEVTNNIFRRHSDGKREALLSLEFLVSTFTAFRSSEARDTIYALLAIARDTSPQTSMHKVLDAAKMENFKDMRHAYRLFKFVVGHLEERTATRAYRVDYNRPTSDVFVDFVDFAIRHSDGPNDLDILCRPWVPDPDDLRDKKIDIGNKKGCYDTLPSWIRSSSHAAYGLEILGSKMARQNADVLVGVPPQRHYAAAGTTRRVTKELRFEDGIINEPDNPEIHETRYHSVFVEGFKLDRVKKLGPASQKGVIPKEWKSMLRAYQNETFKNTQDFWRILVADRNASGNNPGRFFPRLLEFAYDQQATRAARNETLDTSHIINYGTCEPVKDLMKRIKSMIYNRKLVRTQNDRFGLVPDATEDGDFICILYGSSVPVVMR</sequence>
<dbReference type="AlphaFoldDB" id="A0A6A6GSI7"/>
<dbReference type="PANTHER" id="PTHR24148:SF64">
    <property type="entry name" value="HETEROKARYON INCOMPATIBILITY DOMAIN-CONTAINING PROTEIN"/>
    <property type="match status" value="1"/>
</dbReference>
<keyword evidence="3" id="KW-1185">Reference proteome</keyword>
<dbReference type="InterPro" id="IPR010730">
    <property type="entry name" value="HET"/>
</dbReference>
<accession>A0A6A6GSI7</accession>
<evidence type="ECO:0000313" key="2">
    <source>
        <dbReference type="EMBL" id="KAF2228538.1"/>
    </source>
</evidence>
<dbReference type="InterPro" id="IPR052895">
    <property type="entry name" value="HetReg/Transcr_Mod"/>
</dbReference>